<dbReference type="OrthoDB" id="163266at2"/>
<dbReference type="Proteomes" id="UP000032221">
    <property type="component" value="Unassembled WGS sequence"/>
</dbReference>
<dbReference type="EMBL" id="JXST01000073">
    <property type="protein sequence ID" value="KIU13655.1"/>
    <property type="molecule type" value="Genomic_DNA"/>
</dbReference>
<accession>A0A0D1KY03</accession>
<dbReference type="GO" id="GO:0016491">
    <property type="term" value="F:oxidoreductase activity"/>
    <property type="evidence" value="ECO:0007669"/>
    <property type="project" value="InterPro"/>
</dbReference>
<dbReference type="Gene3D" id="2.30.110.10">
    <property type="entry name" value="Electron Transport, Fmn-binding Protein, Chain A"/>
    <property type="match status" value="1"/>
</dbReference>
<proteinExistence type="predicted"/>
<name>A0A0D1KY03_9MYCO</name>
<dbReference type="InterPro" id="IPR012349">
    <property type="entry name" value="Split_barrel_FMN-bd"/>
</dbReference>
<keyword evidence="2" id="KW-1185">Reference proteome</keyword>
<dbReference type="Pfam" id="PF04075">
    <property type="entry name" value="F420H2_quin_red"/>
    <property type="match status" value="1"/>
</dbReference>
<comment type="caution">
    <text evidence="1">The sequence shown here is derived from an EMBL/GenBank/DDBJ whole genome shotgun (WGS) entry which is preliminary data.</text>
</comment>
<organism evidence="1 2">
    <name type="scientific">Mycolicibacterium llatzerense</name>
    <dbReference type="NCBI Taxonomy" id="280871"/>
    <lineage>
        <taxon>Bacteria</taxon>
        <taxon>Bacillati</taxon>
        <taxon>Actinomycetota</taxon>
        <taxon>Actinomycetes</taxon>
        <taxon>Mycobacteriales</taxon>
        <taxon>Mycobacteriaceae</taxon>
        <taxon>Mycolicibacterium</taxon>
    </lineage>
</organism>
<reference evidence="1 2" key="1">
    <citation type="submission" date="2015-01" db="EMBL/GenBank/DDBJ databases">
        <title>Genome sequence of Mycobacterium llatzerense and Mycobacterium immunogenum recovered from brain abscess.</title>
        <authorList>
            <person name="Greninger A.L."/>
            <person name="Langelier C."/>
            <person name="Cunningham G."/>
            <person name="Chiu C.Y."/>
            <person name="Miller S."/>
        </authorList>
    </citation>
    <scope>NUCLEOTIDE SEQUENCE [LARGE SCALE GENOMIC DNA]</scope>
    <source>
        <strain evidence="1 2">CLUC14</strain>
    </source>
</reference>
<evidence type="ECO:0000313" key="2">
    <source>
        <dbReference type="Proteomes" id="UP000032221"/>
    </source>
</evidence>
<dbReference type="AlphaFoldDB" id="A0A0D1KY03"/>
<dbReference type="PATRIC" id="fig|280871.6.peg.5950"/>
<evidence type="ECO:0000313" key="1">
    <source>
        <dbReference type="EMBL" id="KIU13655.1"/>
    </source>
</evidence>
<dbReference type="NCBIfam" id="TIGR00026">
    <property type="entry name" value="hi_GC_TIGR00026"/>
    <property type="match status" value="1"/>
</dbReference>
<sequence length="161" mass="18253">MKIVKHVRPPAGLSRLLYRLPLYMFRAHLGWVCGERIMRLHHLGRVSGEPRQAVLEVVEHDRADDSFVVASGWGPTAAWYQNVMHAPEVVIDVGWRTLPVTAIALDADEGADIFARYATRHRLVATFLLPRVMGFEVDGSEPDFREAGRHMPFVRFIPRSA</sequence>
<protein>
    <submittedName>
        <fullName evidence="1">Nitroreductase</fullName>
    </submittedName>
</protein>
<dbReference type="RefSeq" id="WP_043988347.1">
    <property type="nucleotide sequence ID" value="NZ_JXST01000073.1"/>
</dbReference>
<gene>
    <name evidence="1" type="ORF">TL10_28685</name>
</gene>
<dbReference type="STRING" id="280871.TL10_28685"/>
<dbReference type="InterPro" id="IPR004378">
    <property type="entry name" value="F420H2_quin_Rdtase"/>
</dbReference>